<dbReference type="GeneID" id="80020440"/>
<proteinExistence type="predicted"/>
<keyword evidence="2" id="KW-1185">Reference proteome</keyword>
<gene>
    <name evidence="1" type="primary">27</name>
    <name evidence="1" type="ORF">SEA_VANLEE_27</name>
</gene>
<dbReference type="RefSeq" id="YP_010755768.1">
    <property type="nucleotide sequence ID" value="NC_073474.1"/>
</dbReference>
<reference evidence="1" key="1">
    <citation type="submission" date="2021-04" db="EMBL/GenBank/DDBJ databases">
        <authorList>
            <person name="Barnhill K.B."/>
            <person name="Biggs A.M."/>
            <person name="Bland J."/>
            <person name="Choudhary H.M."/>
            <person name="Crogan R.E."/>
            <person name="Finocchiaro A.B."/>
            <person name="Franco V."/>
            <person name="Fuller T.A."/>
            <person name="Hanwacker C.G."/>
            <person name="Howard Z.E."/>
            <person name="Iqbal M."/>
            <person name="Mathew A.M."/>
            <person name="Miller S."/>
            <person name="Padhye S."/>
            <person name="Rainey E."/>
            <person name="Rodriguez A."/>
            <person name="Stewart E."/>
            <person name="Otero L.A."/>
            <person name="Chase M.A."/>
            <person name="Pollenz R.S."/>
            <person name="Garlena R.A."/>
            <person name="Russell D.A."/>
            <person name="Jacobs-Sera D."/>
            <person name="Hatfull G.F."/>
        </authorList>
    </citation>
    <scope>NUCLEOTIDE SEQUENCE</scope>
</reference>
<dbReference type="KEGG" id="vg:80020440"/>
<accession>A0A8F2D9C6</accession>
<organism evidence="1 2">
    <name type="scientific">Gordonia phage VanLee</name>
    <dbReference type="NCBI Taxonomy" id="2845816"/>
    <lineage>
        <taxon>Viruses</taxon>
        <taxon>Duplodnaviria</taxon>
        <taxon>Heunggongvirae</taxon>
        <taxon>Uroviricota</taxon>
        <taxon>Caudoviricetes</taxon>
        <taxon>Kruegerviridae</taxon>
        <taxon>Vanleevirus</taxon>
        <taxon>Vanleevirus vanlee</taxon>
    </lineage>
</organism>
<name>A0A8F2D9C6_9CAUD</name>
<protein>
    <submittedName>
        <fullName evidence="1">Uncharacterized protein</fullName>
    </submittedName>
</protein>
<evidence type="ECO:0000313" key="2">
    <source>
        <dbReference type="Proteomes" id="UP000683422"/>
    </source>
</evidence>
<sequence length="151" mass="16578">MSRISFSFGQDFPADGEWYWAICPGAALFVSALPSGQDPDNVTLYFDTEYDVDPYAITPEESTTLTFEATRIEASITSSPPTDLAEYFPRQGTVAVIDGPTGPLWVRLRLHHNAVVQQEYTVANGEVVASRSVDIKPNPLAQFVDPQLPTP</sequence>
<dbReference type="EMBL" id="MZ028627">
    <property type="protein sequence ID" value="QWS68145.1"/>
    <property type="molecule type" value="Genomic_DNA"/>
</dbReference>
<evidence type="ECO:0000313" key="1">
    <source>
        <dbReference type="EMBL" id="QWS68145.1"/>
    </source>
</evidence>
<dbReference type="Proteomes" id="UP000683422">
    <property type="component" value="Segment"/>
</dbReference>